<comment type="caution">
    <text evidence="1">The sequence shown here is derived from an EMBL/GenBank/DDBJ whole genome shotgun (WGS) entry which is preliminary data.</text>
</comment>
<dbReference type="EMBL" id="MBTG01000026">
    <property type="protein sequence ID" value="OPH52186.1"/>
    <property type="molecule type" value="Genomic_DNA"/>
</dbReference>
<organism evidence="1 2">
    <name type="scientific">Paenibacillus ferrarius</name>
    <dbReference type="NCBI Taxonomy" id="1469647"/>
    <lineage>
        <taxon>Bacteria</taxon>
        <taxon>Bacillati</taxon>
        <taxon>Bacillota</taxon>
        <taxon>Bacilli</taxon>
        <taxon>Bacillales</taxon>
        <taxon>Paenibacillaceae</taxon>
        <taxon>Paenibacillus</taxon>
    </lineage>
</organism>
<protein>
    <submittedName>
        <fullName evidence="1">Uncharacterized protein</fullName>
    </submittedName>
</protein>
<dbReference type="RefSeq" id="WP_079416404.1">
    <property type="nucleotide sequence ID" value="NZ_MBTG01000026.1"/>
</dbReference>
<name>A0A1V4HE72_9BACL</name>
<dbReference type="AlphaFoldDB" id="A0A1V4HE72"/>
<accession>A0A1V4HE72</accession>
<dbReference type="OrthoDB" id="3034797at2"/>
<dbReference type="Proteomes" id="UP000190626">
    <property type="component" value="Unassembled WGS sequence"/>
</dbReference>
<keyword evidence="2" id="KW-1185">Reference proteome</keyword>
<evidence type="ECO:0000313" key="2">
    <source>
        <dbReference type="Proteomes" id="UP000190626"/>
    </source>
</evidence>
<evidence type="ECO:0000313" key="1">
    <source>
        <dbReference type="EMBL" id="OPH52186.1"/>
    </source>
</evidence>
<reference evidence="2" key="1">
    <citation type="submission" date="2016-07" db="EMBL/GenBank/DDBJ databases">
        <authorList>
            <person name="Florea S."/>
            <person name="Webb J.S."/>
            <person name="Jaromczyk J."/>
            <person name="Schardl C.L."/>
        </authorList>
    </citation>
    <scope>NUCLEOTIDE SEQUENCE [LARGE SCALE GENOMIC DNA]</scope>
    <source>
        <strain evidence="2">CY1</strain>
    </source>
</reference>
<gene>
    <name evidence="1" type="ORF">BC351_33170</name>
</gene>
<sequence length="230" mass="25672">MAIRLKKRETNVIEEKKGAVTFLDVLGWKGIYERRRSYEAINLLSGLFTLILHESKNITDAIVTTDGVPDGMKGAETTVLSISDTLAIFTPGNPYHSLKIHGLICQLAIPESVRRGIPLRGATSYGRFSTKDSIMIGPAVDESASWHESTDWIGVIMTPTAMFELQGEYPEVWTEYRDIPLKKKVNGINRCVNWTLDGNPSKMFADMGPHVPEIAPKYLNTLSFLNQSRT</sequence>
<proteinExistence type="predicted"/>